<accession>A0AAD6XX43</accession>
<dbReference type="Proteomes" id="UP001219525">
    <property type="component" value="Unassembled WGS sequence"/>
</dbReference>
<dbReference type="InterPro" id="IPR038607">
    <property type="entry name" value="PhoD-like_sf"/>
</dbReference>
<keyword evidence="1" id="KW-1133">Transmembrane helix</keyword>
<organism evidence="3 4">
    <name type="scientific">Mycena pura</name>
    <dbReference type="NCBI Taxonomy" id="153505"/>
    <lineage>
        <taxon>Eukaryota</taxon>
        <taxon>Fungi</taxon>
        <taxon>Dikarya</taxon>
        <taxon>Basidiomycota</taxon>
        <taxon>Agaricomycotina</taxon>
        <taxon>Agaricomycetes</taxon>
        <taxon>Agaricomycetidae</taxon>
        <taxon>Agaricales</taxon>
        <taxon>Marasmiineae</taxon>
        <taxon>Mycenaceae</taxon>
        <taxon>Mycena</taxon>
    </lineage>
</organism>
<evidence type="ECO:0000256" key="1">
    <source>
        <dbReference type="SAM" id="Phobius"/>
    </source>
</evidence>
<sequence>MMDSLSTLQAIFSSLFRVVAFVFLRVIPSRLAQAALPALYLAYLSTAYLSPKKKADTGDDPFRTILLSLPASSPRLRRTNALINGILVLMVIEFVATPFLDPATSLTFSRVGAVTADSVKITVRSPGSNTTNQLLWRERTDADPQLPWKNGPSLSFAEEADWVRTIKLTGLWPNTPYEYALADTNRTITTGPFSFNTFPDSRLPTGSHFRFVASSCIMPNFPYVPFHGRTIKGFDMLASYLFPEVAPMNPVPPAEFLLFLGDFIYSDVPVYIGDNKEAYRRLYRRNYLSKSFKRIYERLPVLHTYDDHEFKNNFAGHGMDLPPFPNASDAYKIYNANANYDSLNDQHYYNFRYGDAAFFVMDTRRYRTAAAVDATMLGETQLAALHNWLSHANGTASFKFIVSSVPFTSLWGHDAASDSWAAFPTEKAALLEAFHSVPNVIIISGDRHEFASIEFNTPHMHIVREYSTSPLSMFDIPFFRTLRMQSNDTVPRTRNELVATEEGPVYVARTDQAPKERVVKYMARGNVKWSSFEIDTRNLTRPTLRIELVIDGKIRYREELIGSPVKLQASNALGAFVTTGIKDVFNRIGIKPSRWF</sequence>
<gene>
    <name evidence="3" type="ORF">GGX14DRAFT_528912</name>
</gene>
<name>A0AAD6XX43_9AGAR</name>
<dbReference type="Gene3D" id="3.60.21.70">
    <property type="entry name" value="PhoD-like phosphatase"/>
    <property type="match status" value="1"/>
</dbReference>
<keyword evidence="1" id="KW-0812">Transmembrane</keyword>
<evidence type="ECO:0000313" key="4">
    <source>
        <dbReference type="Proteomes" id="UP001219525"/>
    </source>
</evidence>
<keyword evidence="1" id="KW-0472">Membrane</keyword>
<dbReference type="Pfam" id="PF09423">
    <property type="entry name" value="PhoD"/>
    <property type="match status" value="1"/>
</dbReference>
<dbReference type="SUPFAM" id="SSF56300">
    <property type="entry name" value="Metallo-dependent phosphatases"/>
    <property type="match status" value="1"/>
</dbReference>
<protein>
    <submittedName>
        <fullName evidence="3">PhoD-like phosphatase-domain-containing protein</fullName>
    </submittedName>
</protein>
<dbReference type="PANTHER" id="PTHR43606:SF2">
    <property type="entry name" value="ALKALINE PHOSPHATASE FAMILY PROTEIN (AFU_ORTHOLOGUE AFUA_5G03860)"/>
    <property type="match status" value="1"/>
</dbReference>
<proteinExistence type="predicted"/>
<dbReference type="PANTHER" id="PTHR43606">
    <property type="entry name" value="PHOSPHATASE, PUTATIVE (AFU_ORTHOLOGUE AFUA_6G08710)-RELATED"/>
    <property type="match status" value="1"/>
</dbReference>
<comment type="caution">
    <text evidence="3">The sequence shown here is derived from an EMBL/GenBank/DDBJ whole genome shotgun (WGS) entry which is preliminary data.</text>
</comment>
<evidence type="ECO:0000259" key="2">
    <source>
        <dbReference type="Pfam" id="PF09423"/>
    </source>
</evidence>
<dbReference type="InterPro" id="IPR052900">
    <property type="entry name" value="Phospholipid_Metab_Enz"/>
</dbReference>
<dbReference type="AlphaFoldDB" id="A0AAD6XX43"/>
<feature type="domain" description="PhoD-like phosphatase metallophosphatase" evidence="2">
    <location>
        <begin position="254"/>
        <end position="481"/>
    </location>
</feature>
<dbReference type="CDD" id="cd07389">
    <property type="entry name" value="MPP_PhoD"/>
    <property type="match status" value="1"/>
</dbReference>
<dbReference type="InterPro" id="IPR029052">
    <property type="entry name" value="Metallo-depent_PP-like"/>
</dbReference>
<reference evidence="3" key="1">
    <citation type="submission" date="2023-03" db="EMBL/GenBank/DDBJ databases">
        <title>Massive genome expansion in bonnet fungi (Mycena s.s.) driven by repeated elements and novel gene families across ecological guilds.</title>
        <authorList>
            <consortium name="Lawrence Berkeley National Laboratory"/>
            <person name="Harder C.B."/>
            <person name="Miyauchi S."/>
            <person name="Viragh M."/>
            <person name="Kuo A."/>
            <person name="Thoen E."/>
            <person name="Andreopoulos B."/>
            <person name="Lu D."/>
            <person name="Skrede I."/>
            <person name="Drula E."/>
            <person name="Henrissat B."/>
            <person name="Morin E."/>
            <person name="Kohler A."/>
            <person name="Barry K."/>
            <person name="LaButti K."/>
            <person name="Morin E."/>
            <person name="Salamov A."/>
            <person name="Lipzen A."/>
            <person name="Mereny Z."/>
            <person name="Hegedus B."/>
            <person name="Baldrian P."/>
            <person name="Stursova M."/>
            <person name="Weitz H."/>
            <person name="Taylor A."/>
            <person name="Grigoriev I.V."/>
            <person name="Nagy L.G."/>
            <person name="Martin F."/>
            <person name="Kauserud H."/>
        </authorList>
    </citation>
    <scope>NUCLEOTIDE SEQUENCE</scope>
    <source>
        <strain evidence="3">9144</strain>
    </source>
</reference>
<feature type="transmembrane region" description="Helical" evidence="1">
    <location>
        <begin position="81"/>
        <end position="100"/>
    </location>
</feature>
<dbReference type="EMBL" id="JARJCW010000138">
    <property type="protein sequence ID" value="KAJ7191063.1"/>
    <property type="molecule type" value="Genomic_DNA"/>
</dbReference>
<dbReference type="InterPro" id="IPR018946">
    <property type="entry name" value="PhoD-like_MPP"/>
</dbReference>
<keyword evidence="4" id="KW-1185">Reference proteome</keyword>
<evidence type="ECO:0000313" key="3">
    <source>
        <dbReference type="EMBL" id="KAJ7191063.1"/>
    </source>
</evidence>